<dbReference type="InterPro" id="IPR013783">
    <property type="entry name" value="Ig-like_fold"/>
</dbReference>
<organism evidence="3 4">
    <name type="scientific">Alloprevotella tannerae ATCC 51259</name>
    <dbReference type="NCBI Taxonomy" id="626522"/>
    <lineage>
        <taxon>Bacteria</taxon>
        <taxon>Pseudomonadati</taxon>
        <taxon>Bacteroidota</taxon>
        <taxon>Bacteroidia</taxon>
        <taxon>Bacteroidales</taxon>
        <taxon>Prevotellaceae</taxon>
        <taxon>Alloprevotella</taxon>
    </lineage>
</organism>
<dbReference type="Pfam" id="PF07675">
    <property type="entry name" value="Cleaved_Adhesin"/>
    <property type="match status" value="2"/>
</dbReference>
<gene>
    <name evidence="3" type="ORF">GCWU000325_02636</name>
</gene>
<comment type="caution">
    <text evidence="3">The sequence shown here is derived from an EMBL/GenBank/DDBJ whole genome shotgun (WGS) entry which is preliminary data.</text>
</comment>
<dbReference type="STRING" id="626522.GCWU000325_02636"/>
<evidence type="ECO:0000259" key="2">
    <source>
        <dbReference type="Pfam" id="PF07675"/>
    </source>
</evidence>
<dbReference type="GeneID" id="84577192"/>
<dbReference type="InterPro" id="IPR011628">
    <property type="entry name" value="Cleaved_adhesin"/>
</dbReference>
<feature type="chain" id="PRO_5002999255" description="Cleaved adhesin domain-containing protein" evidence="1">
    <location>
        <begin position="26"/>
        <end position="1511"/>
    </location>
</feature>
<dbReference type="SUPFAM" id="SSF63825">
    <property type="entry name" value="YWTD domain"/>
    <property type="match status" value="1"/>
</dbReference>
<dbReference type="HOGENOM" id="CLU_004284_0_0_10"/>
<protein>
    <recommendedName>
        <fullName evidence="2">Cleaved adhesin domain-containing protein</fullName>
    </recommendedName>
</protein>
<feature type="domain" description="Cleaved adhesin" evidence="2">
    <location>
        <begin position="553"/>
        <end position="665"/>
    </location>
</feature>
<accession>C9LK71</accession>
<dbReference type="RefSeq" id="WP_006256450.1">
    <property type="nucleotide sequence ID" value="NZ_GG700643.1"/>
</dbReference>
<dbReference type="NCBIfam" id="NF038128">
    <property type="entry name" value="choice_anch_J"/>
    <property type="match status" value="2"/>
</dbReference>
<keyword evidence="1" id="KW-0732">Signal</keyword>
<dbReference type="Gene3D" id="2.60.120.200">
    <property type="match status" value="2"/>
</dbReference>
<proteinExistence type="predicted"/>
<evidence type="ECO:0000256" key="1">
    <source>
        <dbReference type="SAM" id="SignalP"/>
    </source>
</evidence>
<dbReference type="OrthoDB" id="1086190at2"/>
<evidence type="ECO:0000313" key="3">
    <source>
        <dbReference type="EMBL" id="EEX70593.1"/>
    </source>
</evidence>
<name>C9LK71_9BACT</name>
<dbReference type="EMBL" id="ACIJ02000028">
    <property type="protein sequence ID" value="EEX70593.1"/>
    <property type="molecule type" value="Genomic_DNA"/>
</dbReference>
<dbReference type="eggNOG" id="COG1974">
    <property type="taxonomic scope" value="Bacteria"/>
</dbReference>
<sequence>MTKRLSTLVTGALLLSLAFSGQTMAQVDLKQLPAHPRGGPEEKTEAQVDLQKTYPAWAPAKMRYVRPDRLRAVPQTVKRTLKSARNATPPSLLDAPAPMTLWGNVIYQNTWGEEETHYGFYSFSTAPPITALNLLGEDPTLIANGGSGVVDGVMHSVYLDTSLAVWGIVKAYHMQFDPENWQRIAPPTEIDLSLAALETAQDQTTGEIYGAFYNSDLTKREFGVVDFENETRTTFGTTDKAYVALGLSTDGYLYGIATDGNLYKIDKTNGTETLIGSTGIEITDADGSYYSQSGEIDQKTNTFYWASVDNAQQSVLYTVDLATGAVTKISDFPNGDIVLALTVPKPLAEAGAPAAAEELSVAFNEASLSGKVNFKAPTKTYGGSTLTGELTYRVMLGKQILATGKTQPGANVSADVSVTKEGLTRFVVQLENAAGPGTYARIEKWIGYDEPKAIEDIKLTIDNATGAVNLTWQAPTSTIHDGYLGPLTYDVMRYPDSVKVVTNGSATQFAETLQKGEMIYYTYGVLAHNGTQQSVESMSNGVILGDTVSIPYLENFKTSESMNLFKIIDVNGDGKTWKWNPYASWDPGTSGQAAIYPYNRNADADDWMLTPPVHLKKGFLYHVAFKTKSRMEKFKERLEVKFGKGDKAEDMTDEILAPTDISSKDYITYEKDLKIDADGEYRIGFHALSPKNQFFLYIDSISIEKGVSFSAPDTVSNLTITPNPQAAKKATITFTTPTLDIAGKPLSGLFRYTVERKGKGVVKMVEYPARGKQYTFEDEVEENGFATYTIYCTNKDGDGRRLNKTVYVGLDVPKAPTNGRLTDQQSSIKIDWDAVEGVGKNGGIVLPENVIYQVYNIVYDKQGNPSAEILDDTQQTTYQVTRNTEEGNQEFILYALSATNDAGTSKLAATKGLVIGTPYALPIEESLPGGRLNLLWWIERSGSSSFAITTNKAYDNDGGAFVFNTKAAGDEASLNSGKISLKDTKHPQIALYHYSTPGKPIKLEVEVRKPDNTIVKVGQFDYATYTGQEGWQKMVCDLDANQFAKERYIQIGIHIIGGEINTPLWFDKISLRDLNERDLKASISAPEMMMKGETARTTISVENYGVEAINTYKVRLTAGNELVKEIASEQAIQSGEIREIAIDYKANVLIEGNSVALKAEVICDEDQNKADNVCEATVKLKDSEFPKPENVTAQTKGGTNVSLNWSAPSSTSQTITEDFEFYMPWSIDTFGDWTTIDADGGITGGFWRSYPYKHQGTPFAFIAFNPENLFTGCIEANPGIAPHSGDQYLAAVYTSNDDGTDFLDADNWLISPKLSGAAQKIDLWINNFKAKSKDYVEQIEILYSTTGRNKEDFQKIGDTHTISGGAFQNIAVDLPEGAKYFAIHHITDKDNVCLLMLDDVTFTKGYDAPKGYNVYRDGKLVIGLDGNTMKLDDSADTEGAHTYGITAVYEKGESQAVLINVTTALQLIEALSGQPIDIYTIDGRLIAKGLNSLPRLERGIYVINGQKVVIK</sequence>
<evidence type="ECO:0000313" key="4">
    <source>
        <dbReference type="Proteomes" id="UP000003460"/>
    </source>
</evidence>
<feature type="signal peptide" evidence="1">
    <location>
        <begin position="1"/>
        <end position="25"/>
    </location>
</feature>
<reference evidence="3" key="1">
    <citation type="submission" date="2009-09" db="EMBL/GenBank/DDBJ databases">
        <authorList>
            <person name="Weinstock G."/>
            <person name="Sodergren E."/>
            <person name="Clifton S."/>
            <person name="Fulton L."/>
            <person name="Fulton B."/>
            <person name="Courtney L."/>
            <person name="Fronick C."/>
            <person name="Harrison M."/>
            <person name="Strong C."/>
            <person name="Farmer C."/>
            <person name="Delahaunty K."/>
            <person name="Markovic C."/>
            <person name="Hall O."/>
            <person name="Minx P."/>
            <person name="Tomlinson C."/>
            <person name="Mitreva M."/>
            <person name="Nelson J."/>
            <person name="Hou S."/>
            <person name="Wollam A."/>
            <person name="Pepin K.H."/>
            <person name="Johnson M."/>
            <person name="Bhonagiri V."/>
            <person name="Nash W.E."/>
            <person name="Warren W."/>
            <person name="Chinwalla A."/>
            <person name="Mardis E.R."/>
            <person name="Wilson R.K."/>
        </authorList>
    </citation>
    <scope>NUCLEOTIDE SEQUENCE [LARGE SCALE GENOMIC DNA]</scope>
    <source>
        <strain evidence="3">ATCC 51259</strain>
    </source>
</reference>
<feature type="domain" description="Cleaved adhesin" evidence="2">
    <location>
        <begin position="1281"/>
        <end position="1401"/>
    </location>
</feature>
<dbReference type="Proteomes" id="UP000003460">
    <property type="component" value="Unassembled WGS sequence"/>
</dbReference>
<keyword evidence="4" id="KW-1185">Reference proteome</keyword>
<dbReference type="Gene3D" id="2.60.40.10">
    <property type="entry name" value="Immunoglobulins"/>
    <property type="match status" value="2"/>
</dbReference>